<dbReference type="CDD" id="cd10747">
    <property type="entry name" value="DnaJ_C"/>
    <property type="match status" value="1"/>
</dbReference>
<feature type="domain" description="J" evidence="7">
    <location>
        <begin position="4"/>
        <end position="66"/>
    </location>
</feature>
<dbReference type="Pfam" id="PF00684">
    <property type="entry name" value="DnaJ_CXXCXGXG"/>
    <property type="match status" value="1"/>
</dbReference>
<dbReference type="CDD" id="cd06257">
    <property type="entry name" value="DnaJ"/>
    <property type="match status" value="1"/>
</dbReference>
<keyword evidence="3" id="KW-0863">Zinc-finger</keyword>
<comment type="similarity">
    <text evidence="6">Belongs to the DnaJ family.</text>
</comment>
<dbReference type="GO" id="GO:0005524">
    <property type="term" value="F:ATP binding"/>
    <property type="evidence" value="ECO:0007669"/>
    <property type="project" value="InterPro"/>
</dbReference>
<dbReference type="InterPro" id="IPR012724">
    <property type="entry name" value="DnaJ"/>
</dbReference>
<dbReference type="Pfam" id="PF01556">
    <property type="entry name" value="DnaJ_C"/>
    <property type="match status" value="1"/>
</dbReference>
<dbReference type="Gene3D" id="1.10.287.110">
    <property type="entry name" value="DnaJ domain"/>
    <property type="match status" value="1"/>
</dbReference>
<dbReference type="GO" id="GO:0009408">
    <property type="term" value="P:response to heat"/>
    <property type="evidence" value="ECO:0007669"/>
    <property type="project" value="InterPro"/>
</dbReference>
<dbReference type="InterPro" id="IPR036869">
    <property type="entry name" value="J_dom_sf"/>
</dbReference>
<dbReference type="Pfam" id="PF00226">
    <property type="entry name" value="DnaJ"/>
    <property type="match status" value="1"/>
</dbReference>
<dbReference type="PANTHER" id="PTHR43096:SF52">
    <property type="entry name" value="DNAJ HOMOLOG 1, MITOCHONDRIAL-RELATED"/>
    <property type="match status" value="1"/>
</dbReference>
<evidence type="ECO:0000256" key="2">
    <source>
        <dbReference type="ARBA" id="ARBA00022737"/>
    </source>
</evidence>
<comment type="subcellular location">
    <subcellularLocation>
        <location evidence="6">Cytoplasm</location>
    </subcellularLocation>
</comment>
<dbReference type="InterPro" id="IPR001623">
    <property type="entry name" value="DnaJ_domain"/>
</dbReference>
<organism evidence="8 9">
    <name type="scientific">Candidatus Berkelbacteria bacterium Licking1014_96</name>
    <dbReference type="NCBI Taxonomy" id="2017149"/>
    <lineage>
        <taxon>Bacteria</taxon>
        <taxon>Candidatus Berkelbacteria</taxon>
    </lineage>
</organism>
<comment type="subunit">
    <text evidence="6">Homodimer.</text>
</comment>
<dbReference type="Gene3D" id="2.60.260.20">
    <property type="entry name" value="Urease metallochaperone UreE, N-terminal domain"/>
    <property type="match status" value="2"/>
</dbReference>
<evidence type="ECO:0000259" key="7">
    <source>
        <dbReference type="PROSITE" id="PS50076"/>
    </source>
</evidence>
<dbReference type="GO" id="GO:0005737">
    <property type="term" value="C:cytoplasm"/>
    <property type="evidence" value="ECO:0007669"/>
    <property type="project" value="UniProtKB-SubCell"/>
</dbReference>
<keyword evidence="4 6" id="KW-0862">Zinc</keyword>
<dbReference type="InterPro" id="IPR036410">
    <property type="entry name" value="HSP_DnaJ_Cys-rich_dom_sf"/>
</dbReference>
<evidence type="ECO:0000256" key="3">
    <source>
        <dbReference type="ARBA" id="ARBA00022771"/>
    </source>
</evidence>
<dbReference type="CDD" id="cd10719">
    <property type="entry name" value="DnaJ_zf"/>
    <property type="match status" value="1"/>
</dbReference>
<comment type="caution">
    <text evidence="8">The sequence shown here is derived from an EMBL/GenBank/DDBJ whole genome shotgun (WGS) entry which is preliminary data.</text>
</comment>
<name>A0A554LHG4_9BACT</name>
<dbReference type="PROSITE" id="PS00636">
    <property type="entry name" value="DNAJ_1"/>
    <property type="match status" value="1"/>
</dbReference>
<dbReference type="SUPFAM" id="SSF57938">
    <property type="entry name" value="DnaJ/Hsp40 cysteine-rich domain"/>
    <property type="match status" value="1"/>
</dbReference>
<keyword evidence="5 6" id="KW-0143">Chaperone</keyword>
<evidence type="ECO:0000256" key="5">
    <source>
        <dbReference type="ARBA" id="ARBA00023186"/>
    </source>
</evidence>
<comment type="domain">
    <text evidence="6">The J domain is necessary and sufficient to stimulate DnaK ATPase activity. Zinc center 1 plays an important role in the autonomous, DnaK-independent chaperone activity of DnaJ. Zinc center 2 is essential for interaction with DnaK and for DnaJ activity.</text>
</comment>
<gene>
    <name evidence="6" type="primary">dnaJ</name>
    <name evidence="8" type="ORF">CEN92_26</name>
</gene>
<comment type="cofactor">
    <cofactor evidence="6">
        <name>Zn(2+)</name>
        <dbReference type="ChEBI" id="CHEBI:29105"/>
    </cofactor>
    <text evidence="6">Binds 2 Zn(2+) ions per monomer.</text>
</comment>
<keyword evidence="6" id="KW-0963">Cytoplasm</keyword>
<dbReference type="GO" id="GO:0006260">
    <property type="term" value="P:DNA replication"/>
    <property type="evidence" value="ECO:0007669"/>
    <property type="project" value="UniProtKB-KW"/>
</dbReference>
<dbReference type="InterPro" id="IPR002939">
    <property type="entry name" value="DnaJ_C"/>
</dbReference>
<sequence>MAEDYYKILGLEKTATEADIKRAYRKLAHQYHPDKGGGDEKKFKEVSEAYQVLSDPEKRKQYDQFGHTFDYETTGAGQGFGGFDFSGFGGQQDVEFDFSNLGDIFETFFGGENRARETRGRDLEYRVEITFEQAVKGASIPIELEKNIYCDCPKITCLDCQGVGKKETLKSTILGQFKSIQTCPKCQGAGKIAKADCPNCQGKGTKKERVKIEVVIPAGIREGMTVRVQGQGETSASGHSGDLYLEVHLKPHSQFYRREDDLYYDLNLTFAQAALGDKINVPIVNGIKKIKIPAGIQSSEEIRLKGLGFSHLNHFGSGDEVIKIKVITPKNLNSDQKRLLEELKKLDS</sequence>
<keyword evidence="6" id="KW-0235">DNA replication</keyword>
<dbReference type="GO" id="GO:0042026">
    <property type="term" value="P:protein refolding"/>
    <property type="evidence" value="ECO:0007669"/>
    <property type="project" value="TreeGrafter"/>
</dbReference>
<dbReference type="FunFam" id="2.60.260.20:FF:000005">
    <property type="entry name" value="Chaperone protein dnaJ 1, mitochondrial"/>
    <property type="match status" value="1"/>
</dbReference>
<protein>
    <recommendedName>
        <fullName evidence="6">Chaperone protein DnaJ</fullName>
    </recommendedName>
</protein>
<dbReference type="Proteomes" id="UP000318296">
    <property type="component" value="Unassembled WGS sequence"/>
</dbReference>
<dbReference type="GO" id="GO:0051082">
    <property type="term" value="F:unfolded protein binding"/>
    <property type="evidence" value="ECO:0007669"/>
    <property type="project" value="UniProtKB-UniRule"/>
</dbReference>
<dbReference type="EMBL" id="VMGH01000003">
    <property type="protein sequence ID" value="TSC92298.1"/>
    <property type="molecule type" value="Genomic_DNA"/>
</dbReference>
<dbReference type="HAMAP" id="MF_01152">
    <property type="entry name" value="DnaJ"/>
    <property type="match status" value="1"/>
</dbReference>
<keyword evidence="1 6" id="KW-0479">Metal-binding</keyword>
<keyword evidence="2 6" id="KW-0677">Repeat</keyword>
<evidence type="ECO:0000256" key="1">
    <source>
        <dbReference type="ARBA" id="ARBA00022723"/>
    </source>
</evidence>
<dbReference type="Gene3D" id="2.10.230.10">
    <property type="entry name" value="Heat shock protein DnaJ, cysteine-rich domain"/>
    <property type="match status" value="1"/>
</dbReference>
<dbReference type="InterPro" id="IPR008971">
    <property type="entry name" value="HSP40/DnaJ_pept-bd"/>
</dbReference>
<dbReference type="GO" id="GO:0008270">
    <property type="term" value="F:zinc ion binding"/>
    <property type="evidence" value="ECO:0007669"/>
    <property type="project" value="UniProtKB-UniRule"/>
</dbReference>
<dbReference type="SUPFAM" id="SSF49493">
    <property type="entry name" value="HSP40/DnaJ peptide-binding domain"/>
    <property type="match status" value="2"/>
</dbReference>
<feature type="binding site" evidence="6">
    <location>
        <position position="160"/>
    </location>
    <ligand>
        <name>Zn(2+)</name>
        <dbReference type="ChEBI" id="CHEBI:29105"/>
        <label>2</label>
    </ligand>
</feature>
<dbReference type="AlphaFoldDB" id="A0A554LHG4"/>
<dbReference type="PRINTS" id="PR00625">
    <property type="entry name" value="JDOMAIN"/>
</dbReference>
<keyword evidence="6" id="KW-0346">Stress response</keyword>
<dbReference type="SMART" id="SM00271">
    <property type="entry name" value="DnaJ"/>
    <property type="match status" value="1"/>
</dbReference>
<feature type="binding site" evidence="6">
    <location>
        <position position="183"/>
    </location>
    <ligand>
        <name>Zn(2+)</name>
        <dbReference type="ChEBI" id="CHEBI:29105"/>
        <label>2</label>
    </ligand>
</feature>
<dbReference type="PROSITE" id="PS50076">
    <property type="entry name" value="DNAJ_2"/>
    <property type="match status" value="1"/>
</dbReference>
<dbReference type="InterPro" id="IPR018253">
    <property type="entry name" value="DnaJ_domain_CS"/>
</dbReference>
<dbReference type="PANTHER" id="PTHR43096">
    <property type="entry name" value="DNAJ HOMOLOG 1, MITOCHONDRIAL-RELATED"/>
    <property type="match status" value="1"/>
</dbReference>
<comment type="caution">
    <text evidence="6">Lacks conserved residue(s) required for the propagation of feature annotation.</text>
</comment>
<reference evidence="8 9" key="1">
    <citation type="submission" date="2017-07" db="EMBL/GenBank/DDBJ databases">
        <title>Mechanisms for carbon and nitrogen cycling indicate functional differentiation within the Candidate Phyla Radiation.</title>
        <authorList>
            <person name="Danczak R.E."/>
            <person name="Johnston M.D."/>
            <person name="Kenah C."/>
            <person name="Slattery M."/>
            <person name="Wrighton K.C."/>
            <person name="Wilkins M.J."/>
        </authorList>
    </citation>
    <scope>NUCLEOTIDE SEQUENCE [LARGE SCALE GENOMIC DNA]</scope>
    <source>
        <strain evidence="8">Licking1014_96</strain>
    </source>
</reference>
<dbReference type="GO" id="GO:0031072">
    <property type="term" value="F:heat shock protein binding"/>
    <property type="evidence" value="ECO:0007669"/>
    <property type="project" value="InterPro"/>
</dbReference>
<accession>A0A554LHG4</accession>
<feature type="binding site" evidence="6">
    <location>
        <position position="157"/>
    </location>
    <ligand>
        <name>Zn(2+)</name>
        <dbReference type="ChEBI" id="CHEBI:29105"/>
        <label>2</label>
    </ligand>
</feature>
<evidence type="ECO:0000256" key="6">
    <source>
        <dbReference type="HAMAP-Rule" id="MF_01152"/>
    </source>
</evidence>
<evidence type="ECO:0000313" key="9">
    <source>
        <dbReference type="Proteomes" id="UP000318296"/>
    </source>
</evidence>
<dbReference type="InterPro" id="IPR001305">
    <property type="entry name" value="HSP_DnaJ_Cys-rich_dom"/>
</dbReference>
<dbReference type="SUPFAM" id="SSF46565">
    <property type="entry name" value="Chaperone J-domain"/>
    <property type="match status" value="1"/>
</dbReference>
<feature type="binding site" evidence="6">
    <location>
        <position position="186"/>
    </location>
    <ligand>
        <name>Zn(2+)</name>
        <dbReference type="ChEBI" id="CHEBI:29105"/>
        <label>2</label>
    </ligand>
</feature>
<evidence type="ECO:0000313" key="8">
    <source>
        <dbReference type="EMBL" id="TSC92298.1"/>
    </source>
</evidence>
<evidence type="ECO:0000256" key="4">
    <source>
        <dbReference type="ARBA" id="ARBA00022833"/>
    </source>
</evidence>
<proteinExistence type="inferred from homology"/>
<comment type="function">
    <text evidence="6">Participates actively in the response to hyperosmotic and heat shock by preventing the aggregation of stress-denatured proteins and by disaggregating proteins, also in an autonomous, DnaK-independent fashion. Unfolded proteins bind initially to DnaJ; upon interaction with the DnaJ-bound protein, DnaK hydrolyzes its bound ATP, resulting in the formation of a stable complex. GrpE releases ADP from DnaK; ATP binding to DnaK triggers the release of the substrate protein, thus completing the reaction cycle. Several rounds of ATP-dependent interactions between DnaJ, DnaK and GrpE are required for fully efficient folding. Also involved, together with DnaK and GrpE, in the DNA replication of plasmids through activation of initiation proteins.</text>
</comment>